<proteinExistence type="predicted"/>
<accession>A0A914SA34</accession>
<name>A0A914SA34_PAREQ</name>
<keyword evidence="1" id="KW-1185">Reference proteome</keyword>
<dbReference type="WBParaSite" id="PEQ_0001412501-mRNA-1">
    <property type="protein sequence ID" value="PEQ_0001412501-mRNA-1"/>
    <property type="gene ID" value="PEQ_0001412501"/>
</dbReference>
<evidence type="ECO:0000313" key="2">
    <source>
        <dbReference type="WBParaSite" id="PEQ_0001412501-mRNA-1"/>
    </source>
</evidence>
<reference evidence="2" key="1">
    <citation type="submission" date="2022-11" db="UniProtKB">
        <authorList>
            <consortium name="WormBaseParasite"/>
        </authorList>
    </citation>
    <scope>IDENTIFICATION</scope>
</reference>
<sequence>MPFQIERRWIEAMTLPPAITPEPPANYNNYMIVNKNYSMGDMDPCPRPKVSLYILRQCFCCTCLTAYFPILV</sequence>
<dbReference type="Proteomes" id="UP000887564">
    <property type="component" value="Unplaced"/>
</dbReference>
<dbReference type="AlphaFoldDB" id="A0A914SA34"/>
<protein>
    <submittedName>
        <fullName evidence="2">Uncharacterized protein</fullName>
    </submittedName>
</protein>
<organism evidence="1 2">
    <name type="scientific">Parascaris equorum</name>
    <name type="common">Equine roundworm</name>
    <dbReference type="NCBI Taxonomy" id="6256"/>
    <lineage>
        <taxon>Eukaryota</taxon>
        <taxon>Metazoa</taxon>
        <taxon>Ecdysozoa</taxon>
        <taxon>Nematoda</taxon>
        <taxon>Chromadorea</taxon>
        <taxon>Rhabditida</taxon>
        <taxon>Spirurina</taxon>
        <taxon>Ascaridomorpha</taxon>
        <taxon>Ascaridoidea</taxon>
        <taxon>Ascarididae</taxon>
        <taxon>Parascaris</taxon>
    </lineage>
</organism>
<evidence type="ECO:0000313" key="1">
    <source>
        <dbReference type="Proteomes" id="UP000887564"/>
    </source>
</evidence>